<evidence type="ECO:0000313" key="2">
    <source>
        <dbReference type="Proteomes" id="UP000270230"/>
    </source>
</evidence>
<dbReference type="VEuPathDB" id="FungiDB:BTJ68_13103"/>
<dbReference type="EMBL" id="QWIN01000772">
    <property type="protein sequence ID" value="RMY47107.1"/>
    <property type="molecule type" value="Genomic_DNA"/>
</dbReference>
<reference evidence="1 2" key="1">
    <citation type="journal article" date="2018" name="BMC Genomics">
        <title>Genomic evidence for intraspecific hybridization in a clonal and extremely halotolerant yeast.</title>
        <authorList>
            <person name="Gostincar C."/>
            <person name="Stajich J.E."/>
            <person name="Zupancic J."/>
            <person name="Zalar P."/>
            <person name="Gunde-Cimerman N."/>
        </authorList>
    </citation>
    <scope>NUCLEOTIDE SEQUENCE [LARGE SCALE GENOMIC DNA]</scope>
    <source>
        <strain evidence="1 2">EXF-151</strain>
    </source>
</reference>
<evidence type="ECO:0000313" key="1">
    <source>
        <dbReference type="EMBL" id="RMY47107.1"/>
    </source>
</evidence>
<gene>
    <name evidence="1" type="ORF">D0865_08867</name>
</gene>
<comment type="caution">
    <text evidence="1">The sequence shown here is derived from an EMBL/GenBank/DDBJ whole genome shotgun (WGS) entry which is preliminary data.</text>
</comment>
<sequence length="332" mass="38617">MAADLSPLIDALPPEVRIRIYKEVLRADRPLLVAQREHRLEVRFDTSLLFVCKSVLVEASDVFFDVNTIHLRRYSELQRLFKVDKRFRNNLRVLQNVRYLCLVDDKSGPISQRFGQWIHQARVDTHIKQCLTLPKLKECIFFYNRLPWQEKSQVYSSPTSGVLSIVKYLRSRYLQHELLPEYIDVGVAALQRSQGTTIKFVDNWLTTAWAQVKERGYINVVDEYIRTSTLKICRSPEEFYDSCAGPAIWCALYDCYTQVGDDGECQATRDLRELMRRRLTMIPMSSSHAKLPQDLPLRDVSPGLVGSDVMEWLSELLLHARRNSDALTFLRD</sequence>
<name>A0A3M7C620_HORWE</name>
<accession>A0A3M7C620</accession>
<dbReference type="OrthoDB" id="62952at2759"/>
<dbReference type="AlphaFoldDB" id="A0A3M7C620"/>
<organism evidence="1 2">
    <name type="scientific">Hortaea werneckii</name>
    <name type="common">Black yeast</name>
    <name type="synonym">Cladosporium werneckii</name>
    <dbReference type="NCBI Taxonomy" id="91943"/>
    <lineage>
        <taxon>Eukaryota</taxon>
        <taxon>Fungi</taxon>
        <taxon>Dikarya</taxon>
        <taxon>Ascomycota</taxon>
        <taxon>Pezizomycotina</taxon>
        <taxon>Dothideomycetes</taxon>
        <taxon>Dothideomycetidae</taxon>
        <taxon>Mycosphaerellales</taxon>
        <taxon>Teratosphaeriaceae</taxon>
        <taxon>Hortaea</taxon>
    </lineage>
</organism>
<dbReference type="Proteomes" id="UP000270230">
    <property type="component" value="Unassembled WGS sequence"/>
</dbReference>
<protein>
    <submittedName>
        <fullName evidence="1">Uncharacterized protein</fullName>
    </submittedName>
</protein>
<proteinExistence type="predicted"/>